<sequence length="297" mass="36099">MEEDPVHYYNYNTNRNKWLAQNQTKGIDAVVKARLLEIKRKEQEELCKRRERMAGLISEEKNRLAEDFTQQMNMDKQRARERLIKEASRLRNEQENERQKLADEKEELRKRTNNDIFRSKLIDLHEQEIHKDRVHILEMRRADLEFNADLERQLDNLSPRFLSKSFNENDERKEVDREKNLKLAKWYKEEMARKQEQKREELKQILLQPDELETSTLPKEAEQSAESNACRAARRDELRRQFIVQIEANREAKRKDEEEEFQFSMAVLSDPQLSADQDRELKKERYREHENYMAYLE</sequence>
<feature type="compositionally biased region" description="Basic and acidic residues" evidence="5">
    <location>
        <begin position="276"/>
        <end position="286"/>
    </location>
</feature>
<evidence type="ECO:0000256" key="4">
    <source>
        <dbReference type="SAM" id="Coils"/>
    </source>
</evidence>
<keyword evidence="7" id="KW-1185">Reference proteome</keyword>
<comment type="subcellular location">
    <subcellularLocation>
        <location evidence="1">Cell projection</location>
        <location evidence="1">Cilium</location>
    </subcellularLocation>
</comment>
<dbReference type="PANTHER" id="PTHR31183">
    <property type="entry name" value="TRICHOPLEIN KERATIN FILAMENT-BINDING PROTEIN FAMILY MEMBER"/>
    <property type="match status" value="1"/>
</dbReference>
<organism evidence="6 7">
    <name type="scientific">Protopolystoma xenopodis</name>
    <dbReference type="NCBI Taxonomy" id="117903"/>
    <lineage>
        <taxon>Eukaryota</taxon>
        <taxon>Metazoa</taxon>
        <taxon>Spiralia</taxon>
        <taxon>Lophotrochozoa</taxon>
        <taxon>Platyhelminthes</taxon>
        <taxon>Monogenea</taxon>
        <taxon>Polyopisthocotylea</taxon>
        <taxon>Polystomatidea</taxon>
        <taxon>Polystomatidae</taxon>
        <taxon>Protopolystoma</taxon>
    </lineage>
</organism>
<feature type="region of interest" description="Disordered" evidence="5">
    <location>
        <begin position="263"/>
        <end position="286"/>
    </location>
</feature>
<name>A0A3S5CQ15_9PLAT</name>
<gene>
    <name evidence="6" type="ORF">PXEA_LOCUS32301</name>
</gene>
<feature type="region of interest" description="Disordered" evidence="5">
    <location>
        <begin position="207"/>
        <end position="230"/>
    </location>
</feature>
<feature type="coiled-coil region" evidence="4">
    <location>
        <begin position="73"/>
        <end position="114"/>
    </location>
</feature>
<keyword evidence="4" id="KW-0175">Coiled coil</keyword>
<feature type="non-terminal residue" evidence="6">
    <location>
        <position position="297"/>
    </location>
</feature>
<evidence type="ECO:0000256" key="5">
    <source>
        <dbReference type="SAM" id="MobiDB-lite"/>
    </source>
</evidence>
<evidence type="ECO:0000313" key="6">
    <source>
        <dbReference type="EMBL" id="VEL38861.1"/>
    </source>
</evidence>
<dbReference type="InterPro" id="IPR043596">
    <property type="entry name" value="CFAP53/TCHP"/>
</dbReference>
<dbReference type="AlphaFoldDB" id="A0A3S5CQ15"/>
<keyword evidence="2" id="KW-0969">Cilium</keyword>
<accession>A0A3S5CQ15</accession>
<reference evidence="6" key="1">
    <citation type="submission" date="2018-11" db="EMBL/GenBank/DDBJ databases">
        <authorList>
            <consortium name="Pathogen Informatics"/>
        </authorList>
    </citation>
    <scope>NUCLEOTIDE SEQUENCE</scope>
</reference>
<dbReference type="PANTHER" id="PTHR31183:SF1">
    <property type="entry name" value="CILIA- AND FLAGELLA-ASSOCIATED PROTEIN 53"/>
    <property type="match status" value="1"/>
</dbReference>
<comment type="caution">
    <text evidence="6">The sequence shown here is derived from an EMBL/GenBank/DDBJ whole genome shotgun (WGS) entry which is preliminary data.</text>
</comment>
<evidence type="ECO:0000256" key="3">
    <source>
        <dbReference type="ARBA" id="ARBA00023273"/>
    </source>
</evidence>
<dbReference type="GO" id="GO:0005929">
    <property type="term" value="C:cilium"/>
    <property type="evidence" value="ECO:0007669"/>
    <property type="project" value="UniProtKB-SubCell"/>
</dbReference>
<evidence type="ECO:0000256" key="2">
    <source>
        <dbReference type="ARBA" id="ARBA00023069"/>
    </source>
</evidence>
<evidence type="ECO:0000256" key="1">
    <source>
        <dbReference type="ARBA" id="ARBA00004138"/>
    </source>
</evidence>
<proteinExistence type="predicted"/>
<protein>
    <submittedName>
        <fullName evidence="6">Uncharacterized protein</fullName>
    </submittedName>
</protein>
<dbReference type="Proteomes" id="UP000784294">
    <property type="component" value="Unassembled WGS sequence"/>
</dbReference>
<evidence type="ECO:0000313" key="7">
    <source>
        <dbReference type="Proteomes" id="UP000784294"/>
    </source>
</evidence>
<keyword evidence="3" id="KW-0966">Cell projection</keyword>
<dbReference type="EMBL" id="CAAALY010259264">
    <property type="protein sequence ID" value="VEL38861.1"/>
    <property type="molecule type" value="Genomic_DNA"/>
</dbReference>